<feature type="transmembrane region" description="Helical" evidence="4">
    <location>
        <begin position="57"/>
        <end position="79"/>
    </location>
</feature>
<feature type="transmembrane region" description="Helical" evidence="4">
    <location>
        <begin position="176"/>
        <end position="196"/>
    </location>
</feature>
<keyword evidence="2 4" id="KW-1133">Transmembrane helix</keyword>
<dbReference type="EMBL" id="BLJN01000002">
    <property type="protein sequence ID" value="GFE80468.1"/>
    <property type="molecule type" value="Genomic_DNA"/>
</dbReference>
<name>A0A829YCB4_9GAMM</name>
<evidence type="ECO:0000256" key="4">
    <source>
        <dbReference type="SAM" id="Phobius"/>
    </source>
</evidence>
<keyword evidence="3 4" id="KW-0472">Membrane</keyword>
<comment type="caution">
    <text evidence="6">The sequence shown here is derived from an EMBL/GenBank/DDBJ whole genome shotgun (WGS) entry which is preliminary data.</text>
</comment>
<dbReference type="Proteomes" id="UP000445000">
    <property type="component" value="Unassembled WGS sequence"/>
</dbReference>
<evidence type="ECO:0000313" key="6">
    <source>
        <dbReference type="EMBL" id="GFE80468.1"/>
    </source>
</evidence>
<evidence type="ECO:0000256" key="1">
    <source>
        <dbReference type="ARBA" id="ARBA00022692"/>
    </source>
</evidence>
<dbReference type="PANTHER" id="PTHR43129">
    <property type="entry name" value="FOSMIDOMYCIN RESISTANCE PROTEIN"/>
    <property type="match status" value="1"/>
</dbReference>
<dbReference type="GO" id="GO:0022857">
    <property type="term" value="F:transmembrane transporter activity"/>
    <property type="evidence" value="ECO:0007669"/>
    <property type="project" value="InterPro"/>
</dbReference>
<feature type="transmembrane region" description="Helical" evidence="4">
    <location>
        <begin position="349"/>
        <end position="367"/>
    </location>
</feature>
<feature type="transmembrane region" description="Helical" evidence="4">
    <location>
        <begin position="217"/>
        <end position="239"/>
    </location>
</feature>
<dbReference type="CDD" id="cd17478">
    <property type="entry name" value="MFS_FsR"/>
    <property type="match status" value="1"/>
</dbReference>
<evidence type="ECO:0000256" key="2">
    <source>
        <dbReference type="ARBA" id="ARBA00022989"/>
    </source>
</evidence>
<gene>
    <name evidence="6" type="ORF">GCM10011487_24680</name>
</gene>
<dbReference type="RefSeq" id="WP_244318916.1">
    <property type="nucleotide sequence ID" value="NZ_BLJN01000002.1"/>
</dbReference>
<keyword evidence="7" id="KW-1185">Reference proteome</keyword>
<proteinExistence type="predicted"/>
<evidence type="ECO:0000313" key="7">
    <source>
        <dbReference type="Proteomes" id="UP000445000"/>
    </source>
</evidence>
<dbReference type="Gene3D" id="1.20.1250.20">
    <property type="entry name" value="MFS general substrate transporter like domains"/>
    <property type="match status" value="2"/>
</dbReference>
<dbReference type="AlphaFoldDB" id="A0A829YCB4"/>
<dbReference type="Pfam" id="PF07690">
    <property type="entry name" value="MFS_1"/>
    <property type="match status" value="1"/>
</dbReference>
<dbReference type="InterPro" id="IPR011701">
    <property type="entry name" value="MFS"/>
</dbReference>
<feature type="transmembrane region" description="Helical" evidence="4">
    <location>
        <begin position="86"/>
        <end position="104"/>
    </location>
</feature>
<protein>
    <submittedName>
        <fullName evidence="6">Fosmidomycin resistance protein</fullName>
    </submittedName>
</protein>
<dbReference type="InterPro" id="IPR020846">
    <property type="entry name" value="MFS_dom"/>
</dbReference>
<reference evidence="7" key="1">
    <citation type="submission" date="2020-01" db="EMBL/GenBank/DDBJ databases">
        <title>'Steroidobacter agaridevorans' sp. nov., agar-degrading bacteria isolated from rhizosphere soils.</title>
        <authorList>
            <person name="Ikenaga M."/>
            <person name="Kataoka M."/>
            <person name="Murouchi A."/>
            <person name="Katsuragi S."/>
            <person name="Sakai M."/>
        </authorList>
    </citation>
    <scope>NUCLEOTIDE SEQUENCE [LARGE SCALE GENOMIC DNA]</scope>
    <source>
        <strain evidence="7">YU21-B</strain>
    </source>
</reference>
<evidence type="ECO:0000259" key="5">
    <source>
        <dbReference type="PROSITE" id="PS50850"/>
    </source>
</evidence>
<accession>A0A829YCB4</accession>
<feature type="domain" description="Major facilitator superfamily (MFS) profile" evidence="5">
    <location>
        <begin position="21"/>
        <end position="402"/>
    </location>
</feature>
<organism evidence="6 7">
    <name type="scientific">Steroidobacter agaridevorans</name>
    <dbReference type="NCBI Taxonomy" id="2695856"/>
    <lineage>
        <taxon>Bacteria</taxon>
        <taxon>Pseudomonadati</taxon>
        <taxon>Pseudomonadota</taxon>
        <taxon>Gammaproteobacteria</taxon>
        <taxon>Steroidobacterales</taxon>
        <taxon>Steroidobacteraceae</taxon>
        <taxon>Steroidobacter</taxon>
    </lineage>
</organism>
<feature type="transmembrane region" description="Helical" evidence="4">
    <location>
        <begin position="291"/>
        <end position="311"/>
    </location>
</feature>
<feature type="transmembrane region" description="Helical" evidence="4">
    <location>
        <begin position="264"/>
        <end position="284"/>
    </location>
</feature>
<dbReference type="SUPFAM" id="SSF103473">
    <property type="entry name" value="MFS general substrate transporter"/>
    <property type="match status" value="1"/>
</dbReference>
<evidence type="ECO:0000256" key="3">
    <source>
        <dbReference type="ARBA" id="ARBA00023136"/>
    </source>
</evidence>
<dbReference type="GO" id="GO:0005886">
    <property type="term" value="C:plasma membrane"/>
    <property type="evidence" value="ECO:0007669"/>
    <property type="project" value="TreeGrafter"/>
</dbReference>
<dbReference type="PROSITE" id="PS50850">
    <property type="entry name" value="MFS"/>
    <property type="match status" value="1"/>
</dbReference>
<dbReference type="PANTHER" id="PTHR43129:SF1">
    <property type="entry name" value="FOSMIDOMYCIN RESISTANCE PROTEIN"/>
    <property type="match status" value="1"/>
</dbReference>
<sequence>MNSSAEARDPASWRDETAFPVIIAISCCHLLNDTMQSLLQGSYPALKASHHLTFAELGWISLAYQLTASMLQPVVGYVADRRPAPFSLPAGTLFTALGLLVISLASNFEWLLAGAAMLGMGSSVFHPEASRVARMAAGGRHSLAQSLFQLGGNAGQAIGPLFAALVVVQWGQSSLGAFALVTLVSTVILWNVGVWYKHHGLPRLQRAHAPRKQDSPIPRATVVRGMTILLLLIFSKYAYMSSLTNYYTFYLIERFQMGVVEAQVHLFLFLGSIAVGTLLGGYFGDRFSRKAVIQFSVLGALPFTLMLPFVSLAWTEVLTVVIGLTIASAFPAIVVFAQELLPTRVGMMSGLMFGFSFGIGGLAAASFGHLADVYGIALVYKISAVLPLLGVLSLWLPDLQRAKAAQQ</sequence>
<dbReference type="InterPro" id="IPR036259">
    <property type="entry name" value="MFS_trans_sf"/>
</dbReference>
<feature type="transmembrane region" description="Helical" evidence="4">
    <location>
        <begin position="317"/>
        <end position="337"/>
    </location>
</feature>
<feature type="transmembrane region" description="Helical" evidence="4">
    <location>
        <begin position="373"/>
        <end position="396"/>
    </location>
</feature>
<keyword evidence="1 4" id="KW-0812">Transmembrane</keyword>